<proteinExistence type="predicted"/>
<keyword evidence="2" id="KW-1185">Reference proteome</keyword>
<feature type="chain" id="PRO_5009314904" evidence="1">
    <location>
        <begin position="18"/>
        <end position="141"/>
    </location>
</feature>
<name>A0A1I8ANF3_9BILA</name>
<protein>
    <submittedName>
        <fullName evidence="3">Activin_recp domain-containing protein</fullName>
    </submittedName>
</protein>
<reference evidence="3" key="1">
    <citation type="submission" date="2016-11" db="UniProtKB">
        <authorList>
            <consortium name="WormBaseParasite"/>
        </authorList>
    </citation>
    <scope>IDENTIFICATION</scope>
</reference>
<keyword evidence="1" id="KW-0732">Signal</keyword>
<dbReference type="InterPro" id="IPR035291">
    <property type="entry name" value="DUF5354"/>
</dbReference>
<evidence type="ECO:0000313" key="3">
    <source>
        <dbReference type="WBParaSite" id="L893_g7526.t1"/>
    </source>
</evidence>
<accession>A0A1I8ANF3</accession>
<evidence type="ECO:0000256" key="1">
    <source>
        <dbReference type="SAM" id="SignalP"/>
    </source>
</evidence>
<evidence type="ECO:0000313" key="2">
    <source>
        <dbReference type="Proteomes" id="UP000095287"/>
    </source>
</evidence>
<feature type="signal peptide" evidence="1">
    <location>
        <begin position="1"/>
        <end position="17"/>
    </location>
</feature>
<dbReference type="Proteomes" id="UP000095287">
    <property type="component" value="Unplaced"/>
</dbReference>
<organism evidence="2 3">
    <name type="scientific">Steinernema glaseri</name>
    <dbReference type="NCBI Taxonomy" id="37863"/>
    <lineage>
        <taxon>Eukaryota</taxon>
        <taxon>Metazoa</taxon>
        <taxon>Ecdysozoa</taxon>
        <taxon>Nematoda</taxon>
        <taxon>Chromadorea</taxon>
        <taxon>Rhabditida</taxon>
        <taxon>Tylenchina</taxon>
        <taxon>Panagrolaimomorpha</taxon>
        <taxon>Strongyloidoidea</taxon>
        <taxon>Steinernematidae</taxon>
        <taxon>Steinernema</taxon>
    </lineage>
</organism>
<dbReference type="Pfam" id="PF17305">
    <property type="entry name" value="DUF5354"/>
    <property type="match status" value="1"/>
</dbReference>
<dbReference type="WBParaSite" id="L893_g7526.t1">
    <property type="protein sequence ID" value="L893_g7526.t1"/>
    <property type="gene ID" value="L893_g7526"/>
</dbReference>
<dbReference type="AlphaFoldDB" id="A0A1I8ANF3"/>
<sequence length="141" mass="16157">MLAKLFVLSLLISCGSSIRCYNENEQGIVSDEDNDFALCVYRPATSNASDRAYGLQFADHPMVEDPLLNIQDLFSKTNPYFHVQSLCLTEVYTISNETAFLHRCICATDLCNVEDTFAGFLHHQHHKKRLSRPKRKLKKHH</sequence>